<gene>
    <name evidence="1" type="ORF">CRYO30217_03268</name>
</gene>
<dbReference type="AlphaFoldDB" id="A0A916JQQ7"/>
<dbReference type="RefSeq" id="WP_258543453.1">
    <property type="nucleotide sequence ID" value="NZ_OU015584.1"/>
</dbReference>
<sequence>MEDSNYILSRVDTAFSEVLEQIGKRKGKPKKNVCIRIRFVGEQKAMELGLFTFKSIVRLDYLELSSQKLTALRFGIEEFYGCIKAFYQMTKQKFKVGSKEDVAVLFYESSKSKRPVVVGAVNGKLKQCMYVSDLLAILGTGDELLN</sequence>
<protein>
    <submittedName>
        <fullName evidence="1">Uncharacterized protein</fullName>
    </submittedName>
</protein>
<evidence type="ECO:0000313" key="2">
    <source>
        <dbReference type="Proteomes" id="UP000683507"/>
    </source>
</evidence>
<name>A0A916JQQ7_9FLAO</name>
<organism evidence="1 2">
    <name type="scientific">Parvicella tangerina</name>
    <dbReference type="NCBI Taxonomy" id="2829795"/>
    <lineage>
        <taxon>Bacteria</taxon>
        <taxon>Pseudomonadati</taxon>
        <taxon>Bacteroidota</taxon>
        <taxon>Flavobacteriia</taxon>
        <taxon>Flavobacteriales</taxon>
        <taxon>Parvicellaceae</taxon>
        <taxon>Parvicella</taxon>
    </lineage>
</organism>
<proteinExistence type="predicted"/>
<dbReference type="KEGG" id="ptan:CRYO30217_03268"/>
<dbReference type="Proteomes" id="UP000683507">
    <property type="component" value="Chromosome"/>
</dbReference>
<dbReference type="EMBL" id="OU015584">
    <property type="protein sequence ID" value="CAG5086760.1"/>
    <property type="molecule type" value="Genomic_DNA"/>
</dbReference>
<keyword evidence="2" id="KW-1185">Reference proteome</keyword>
<accession>A0A916JQQ7</accession>
<reference evidence="1" key="1">
    <citation type="submission" date="2021-04" db="EMBL/GenBank/DDBJ databases">
        <authorList>
            <person name="Rodrigo-Torres L."/>
            <person name="Arahal R. D."/>
            <person name="Lucena T."/>
        </authorList>
    </citation>
    <scope>NUCLEOTIDE SEQUENCE</scope>
    <source>
        <strain evidence="1">AS29M-1</strain>
    </source>
</reference>
<evidence type="ECO:0000313" key="1">
    <source>
        <dbReference type="EMBL" id="CAG5086760.1"/>
    </source>
</evidence>